<proteinExistence type="predicted"/>
<dbReference type="EMBL" id="JAGTJR010000009">
    <property type="protein sequence ID" value="KAH7054620.1"/>
    <property type="molecule type" value="Genomic_DNA"/>
</dbReference>
<feature type="region of interest" description="Disordered" evidence="1">
    <location>
        <begin position="127"/>
        <end position="155"/>
    </location>
</feature>
<evidence type="ECO:0000313" key="3">
    <source>
        <dbReference type="Proteomes" id="UP000774617"/>
    </source>
</evidence>
<name>A0ABQ8GG87_9PEZI</name>
<feature type="compositionally biased region" description="Basic and acidic residues" evidence="1">
    <location>
        <begin position="132"/>
        <end position="144"/>
    </location>
</feature>
<comment type="caution">
    <text evidence="2">The sequence shown here is derived from an EMBL/GenBank/DDBJ whole genome shotgun (WGS) entry which is preliminary data.</text>
</comment>
<keyword evidence="3" id="KW-1185">Reference proteome</keyword>
<sequence length="253" mass="27383">MAGGRLSRTRRDGFPRSSSGGAGGGWERCALSGGEAAEKRSGCRVTVATRKGSGAFGGEQARRRRPNQEARRQESGFQRPLSASRRALPPPRDVVDCLAKASRLRPPFAPVARYLRPHAARRRVCRTGGETADGRPDHEQERVEPIGPEDGDGGGPLVSIRLRITPRFGLIGGGEKTRVDGRDVIDGQRELQTQAPHAMHGRRRAEGSSDQRRGWAALFLSLRPRISARASGKKQQTLAAIGRGRAVALVYCL</sequence>
<reference evidence="2 3" key="1">
    <citation type="journal article" date="2021" name="Nat. Commun.">
        <title>Genetic determinants of endophytism in the Arabidopsis root mycobiome.</title>
        <authorList>
            <person name="Mesny F."/>
            <person name="Miyauchi S."/>
            <person name="Thiergart T."/>
            <person name="Pickel B."/>
            <person name="Atanasova L."/>
            <person name="Karlsson M."/>
            <person name="Huettel B."/>
            <person name="Barry K.W."/>
            <person name="Haridas S."/>
            <person name="Chen C."/>
            <person name="Bauer D."/>
            <person name="Andreopoulos W."/>
            <person name="Pangilinan J."/>
            <person name="LaButti K."/>
            <person name="Riley R."/>
            <person name="Lipzen A."/>
            <person name="Clum A."/>
            <person name="Drula E."/>
            <person name="Henrissat B."/>
            <person name="Kohler A."/>
            <person name="Grigoriev I.V."/>
            <person name="Martin F.M."/>
            <person name="Hacquard S."/>
        </authorList>
    </citation>
    <scope>NUCLEOTIDE SEQUENCE [LARGE SCALE GENOMIC DNA]</scope>
    <source>
        <strain evidence="2 3">MPI-SDFR-AT-0080</strain>
    </source>
</reference>
<feature type="region of interest" description="Disordered" evidence="1">
    <location>
        <begin position="1"/>
        <end position="90"/>
    </location>
</feature>
<evidence type="ECO:0000256" key="1">
    <source>
        <dbReference type="SAM" id="MobiDB-lite"/>
    </source>
</evidence>
<accession>A0ABQ8GG87</accession>
<dbReference type="Proteomes" id="UP000774617">
    <property type="component" value="Unassembled WGS sequence"/>
</dbReference>
<evidence type="ECO:0000313" key="2">
    <source>
        <dbReference type="EMBL" id="KAH7054620.1"/>
    </source>
</evidence>
<protein>
    <submittedName>
        <fullName evidence="2">Uncharacterized protein</fullName>
    </submittedName>
</protein>
<organism evidence="2 3">
    <name type="scientific">Macrophomina phaseolina</name>
    <dbReference type="NCBI Taxonomy" id="35725"/>
    <lineage>
        <taxon>Eukaryota</taxon>
        <taxon>Fungi</taxon>
        <taxon>Dikarya</taxon>
        <taxon>Ascomycota</taxon>
        <taxon>Pezizomycotina</taxon>
        <taxon>Dothideomycetes</taxon>
        <taxon>Dothideomycetes incertae sedis</taxon>
        <taxon>Botryosphaeriales</taxon>
        <taxon>Botryosphaeriaceae</taxon>
        <taxon>Macrophomina</taxon>
    </lineage>
</organism>
<gene>
    <name evidence="2" type="ORF">B0J12DRAFT_458724</name>
</gene>